<evidence type="ECO:0008006" key="3">
    <source>
        <dbReference type="Google" id="ProtNLM"/>
    </source>
</evidence>
<proteinExistence type="predicted"/>
<dbReference type="EMBL" id="JAENIO010000011">
    <property type="protein sequence ID" value="MBK1833639.1"/>
    <property type="molecule type" value="Genomic_DNA"/>
</dbReference>
<sequence>MIILKLFLVFLPWKIRCFLLNRLFGYTVSYNARIGFSWVYPRNAVLAEGATIGHLNFVGNLDQLKMDTRSRIGRANWITGYSVEKKEHFQHVLKRKSQLIMEEESTITRSHHIDCTDQVKLGKYATIAGYRSQILTHSICLRENRQDCAPVEIGSYSFVGTNCVILGGAKLPNKSALGASSLLRKSEQGQPGLYSGVPAIRVTELDREFKYFNRSKGRVD</sequence>
<evidence type="ECO:0000313" key="1">
    <source>
        <dbReference type="EMBL" id="MBK1833639.1"/>
    </source>
</evidence>
<accession>A0A934RLK4</accession>
<reference evidence="1" key="1">
    <citation type="submission" date="2021-01" db="EMBL/GenBank/DDBJ databases">
        <title>Modified the classification status of verrucomicrobia.</title>
        <authorList>
            <person name="Feng X."/>
        </authorList>
    </citation>
    <scope>NUCLEOTIDE SEQUENCE</scope>
    <source>
        <strain evidence="1">KCTC 12986</strain>
    </source>
</reference>
<protein>
    <recommendedName>
        <fullName evidence="3">Acetyltransferase (Isoleucine patch superfamily)</fullName>
    </recommendedName>
</protein>
<evidence type="ECO:0000313" key="2">
    <source>
        <dbReference type="Proteomes" id="UP000604083"/>
    </source>
</evidence>
<dbReference type="InterPro" id="IPR011004">
    <property type="entry name" value="Trimer_LpxA-like_sf"/>
</dbReference>
<dbReference type="AlphaFoldDB" id="A0A934RLK4"/>
<gene>
    <name evidence="1" type="ORF">JIN78_06150</name>
</gene>
<name>A0A934RLK4_9BACT</name>
<dbReference type="Gene3D" id="2.160.10.10">
    <property type="entry name" value="Hexapeptide repeat proteins"/>
    <property type="match status" value="1"/>
</dbReference>
<organism evidence="1 2">
    <name type="scientific">Roseibacillus ishigakijimensis</name>
    <dbReference type="NCBI Taxonomy" id="454146"/>
    <lineage>
        <taxon>Bacteria</taxon>
        <taxon>Pseudomonadati</taxon>
        <taxon>Verrucomicrobiota</taxon>
        <taxon>Verrucomicrobiia</taxon>
        <taxon>Verrucomicrobiales</taxon>
        <taxon>Verrucomicrobiaceae</taxon>
        <taxon>Roseibacillus</taxon>
    </lineage>
</organism>
<dbReference type="RefSeq" id="WP_377173995.1">
    <property type="nucleotide sequence ID" value="NZ_JBHUJA010000014.1"/>
</dbReference>
<dbReference type="SUPFAM" id="SSF51161">
    <property type="entry name" value="Trimeric LpxA-like enzymes"/>
    <property type="match status" value="1"/>
</dbReference>
<dbReference type="Proteomes" id="UP000604083">
    <property type="component" value="Unassembled WGS sequence"/>
</dbReference>
<keyword evidence="2" id="KW-1185">Reference proteome</keyword>
<comment type="caution">
    <text evidence="1">The sequence shown here is derived from an EMBL/GenBank/DDBJ whole genome shotgun (WGS) entry which is preliminary data.</text>
</comment>